<dbReference type="EMBL" id="BPLR01007365">
    <property type="protein sequence ID" value="GIY16360.1"/>
    <property type="molecule type" value="Genomic_DNA"/>
</dbReference>
<protein>
    <submittedName>
        <fullName evidence="2">Uncharacterized protein</fullName>
    </submittedName>
</protein>
<comment type="caution">
    <text evidence="2">The sequence shown here is derived from an EMBL/GenBank/DDBJ whole genome shotgun (WGS) entry which is preliminary data.</text>
</comment>
<feature type="compositionally biased region" description="Low complexity" evidence="1">
    <location>
        <begin position="15"/>
        <end position="30"/>
    </location>
</feature>
<dbReference type="Proteomes" id="UP001054945">
    <property type="component" value="Unassembled WGS sequence"/>
</dbReference>
<reference evidence="2 3" key="1">
    <citation type="submission" date="2021-06" db="EMBL/GenBank/DDBJ databases">
        <title>Caerostris extrusa draft genome.</title>
        <authorList>
            <person name="Kono N."/>
            <person name="Arakawa K."/>
        </authorList>
    </citation>
    <scope>NUCLEOTIDE SEQUENCE [LARGE SCALE GENOMIC DNA]</scope>
</reference>
<feature type="region of interest" description="Disordered" evidence="1">
    <location>
        <begin position="1"/>
        <end position="30"/>
    </location>
</feature>
<organism evidence="2 3">
    <name type="scientific">Caerostris extrusa</name>
    <name type="common">Bark spider</name>
    <name type="synonym">Caerostris bankana</name>
    <dbReference type="NCBI Taxonomy" id="172846"/>
    <lineage>
        <taxon>Eukaryota</taxon>
        <taxon>Metazoa</taxon>
        <taxon>Ecdysozoa</taxon>
        <taxon>Arthropoda</taxon>
        <taxon>Chelicerata</taxon>
        <taxon>Arachnida</taxon>
        <taxon>Araneae</taxon>
        <taxon>Araneomorphae</taxon>
        <taxon>Entelegynae</taxon>
        <taxon>Araneoidea</taxon>
        <taxon>Araneidae</taxon>
        <taxon>Caerostris</taxon>
    </lineage>
</organism>
<name>A0AAV4R4E6_CAEEX</name>
<evidence type="ECO:0000256" key="1">
    <source>
        <dbReference type="SAM" id="MobiDB-lite"/>
    </source>
</evidence>
<sequence length="77" mass="8137">MQRVGVGGQAEDARLGAGRSRSFSAGARGRTRGRPLALTAPFRVLSHLAAAAAESSRVFSSSATFRRVLIQKVLLVK</sequence>
<dbReference type="AlphaFoldDB" id="A0AAV4R4E6"/>
<evidence type="ECO:0000313" key="2">
    <source>
        <dbReference type="EMBL" id="GIY16360.1"/>
    </source>
</evidence>
<evidence type="ECO:0000313" key="3">
    <source>
        <dbReference type="Proteomes" id="UP001054945"/>
    </source>
</evidence>
<keyword evidence="3" id="KW-1185">Reference proteome</keyword>
<gene>
    <name evidence="2" type="ORF">CEXT_283261</name>
</gene>
<accession>A0AAV4R4E6</accession>
<proteinExistence type="predicted"/>